<proteinExistence type="predicted"/>
<name>A0A6A6W2Q0_9PEZI</name>
<sequence>MPFAATTSASTYRGSPSIHIFLSFFLVLSVPTESCRHCELLPCLRRVLSSSSCQILSIFVVCISGYDLYIVIRIPA</sequence>
<dbReference type="Proteomes" id="UP000799437">
    <property type="component" value="Unassembled WGS sequence"/>
</dbReference>
<protein>
    <submittedName>
        <fullName evidence="1">Uncharacterized protein</fullName>
    </submittedName>
</protein>
<gene>
    <name evidence="1" type="ORF">EJ05DRAFT_58715</name>
</gene>
<dbReference type="EMBL" id="ML996574">
    <property type="protein sequence ID" value="KAF2757208.1"/>
    <property type="molecule type" value="Genomic_DNA"/>
</dbReference>
<dbReference type="AlphaFoldDB" id="A0A6A6W2Q0"/>
<keyword evidence="2" id="KW-1185">Reference proteome</keyword>
<dbReference type="GeneID" id="54490835"/>
<accession>A0A6A6W2Q0</accession>
<evidence type="ECO:0000313" key="1">
    <source>
        <dbReference type="EMBL" id="KAF2757208.1"/>
    </source>
</evidence>
<organism evidence="1 2">
    <name type="scientific">Pseudovirgaria hyperparasitica</name>
    <dbReference type="NCBI Taxonomy" id="470096"/>
    <lineage>
        <taxon>Eukaryota</taxon>
        <taxon>Fungi</taxon>
        <taxon>Dikarya</taxon>
        <taxon>Ascomycota</taxon>
        <taxon>Pezizomycotina</taxon>
        <taxon>Dothideomycetes</taxon>
        <taxon>Dothideomycetes incertae sedis</taxon>
        <taxon>Acrospermales</taxon>
        <taxon>Acrospermaceae</taxon>
        <taxon>Pseudovirgaria</taxon>
    </lineage>
</organism>
<dbReference type="RefSeq" id="XP_033599659.1">
    <property type="nucleotide sequence ID" value="XM_033749781.1"/>
</dbReference>
<evidence type="ECO:0000313" key="2">
    <source>
        <dbReference type="Proteomes" id="UP000799437"/>
    </source>
</evidence>
<reference evidence="1" key="1">
    <citation type="journal article" date="2020" name="Stud. Mycol.">
        <title>101 Dothideomycetes genomes: a test case for predicting lifestyles and emergence of pathogens.</title>
        <authorList>
            <person name="Haridas S."/>
            <person name="Albert R."/>
            <person name="Binder M."/>
            <person name="Bloem J."/>
            <person name="Labutti K."/>
            <person name="Salamov A."/>
            <person name="Andreopoulos B."/>
            <person name="Baker S."/>
            <person name="Barry K."/>
            <person name="Bills G."/>
            <person name="Bluhm B."/>
            <person name="Cannon C."/>
            <person name="Castanera R."/>
            <person name="Culley D."/>
            <person name="Daum C."/>
            <person name="Ezra D."/>
            <person name="Gonzalez J."/>
            <person name="Henrissat B."/>
            <person name="Kuo A."/>
            <person name="Liang C."/>
            <person name="Lipzen A."/>
            <person name="Lutzoni F."/>
            <person name="Magnuson J."/>
            <person name="Mondo S."/>
            <person name="Nolan M."/>
            <person name="Ohm R."/>
            <person name="Pangilinan J."/>
            <person name="Park H.-J."/>
            <person name="Ramirez L."/>
            <person name="Alfaro M."/>
            <person name="Sun H."/>
            <person name="Tritt A."/>
            <person name="Yoshinaga Y."/>
            <person name="Zwiers L.-H."/>
            <person name="Turgeon B."/>
            <person name="Goodwin S."/>
            <person name="Spatafora J."/>
            <person name="Crous P."/>
            <person name="Grigoriev I."/>
        </authorList>
    </citation>
    <scope>NUCLEOTIDE SEQUENCE</scope>
    <source>
        <strain evidence="1">CBS 121739</strain>
    </source>
</reference>